<dbReference type="Pfam" id="PF04315">
    <property type="entry name" value="EpmC"/>
    <property type="match status" value="1"/>
</dbReference>
<dbReference type="HOGENOM" id="CLU_097152_0_0_6"/>
<dbReference type="STRING" id="667128.HMPREF0621_1258"/>
<dbReference type="AlphaFoldDB" id="C9PQR5"/>
<comment type="caution">
    <text evidence="1">The sequence shown here is derived from an EMBL/GenBank/DDBJ whole genome shotgun (WGS) entry which is preliminary data.</text>
</comment>
<proteinExistence type="predicted"/>
<accession>C9PQR5</accession>
<dbReference type="EMBL" id="ACZR01000013">
    <property type="protein sequence ID" value="EEX50187.1"/>
    <property type="molecule type" value="Genomic_DNA"/>
</dbReference>
<evidence type="ECO:0000313" key="2">
    <source>
        <dbReference type="Proteomes" id="UP000005519"/>
    </source>
</evidence>
<protein>
    <recommendedName>
        <fullName evidence="3">Elongation factor P hydroxylase</fullName>
    </recommendedName>
</protein>
<gene>
    <name evidence="1" type="ORF">HMPREF0621_1258</name>
</gene>
<dbReference type="InterPro" id="IPR007411">
    <property type="entry name" value="EpmC"/>
</dbReference>
<dbReference type="OrthoDB" id="5298591at2"/>
<evidence type="ECO:0000313" key="1">
    <source>
        <dbReference type="EMBL" id="EEX50187.1"/>
    </source>
</evidence>
<dbReference type="RefSeq" id="WP_005762018.1">
    <property type="nucleotide sequence ID" value="NZ_GG704810.1"/>
</dbReference>
<dbReference type="Proteomes" id="UP000005519">
    <property type="component" value="Unassembled WGS sequence"/>
</dbReference>
<evidence type="ECO:0008006" key="3">
    <source>
        <dbReference type="Google" id="ProtNLM"/>
    </source>
</evidence>
<keyword evidence="2" id="KW-1185">Reference proteome</keyword>
<reference evidence="1 2" key="1">
    <citation type="submission" date="2009-10" db="EMBL/GenBank/DDBJ databases">
        <authorList>
            <person name="Muzny D."/>
            <person name="Qin X."/>
            <person name="Deng J."/>
            <person name="Jiang H."/>
            <person name="Liu Y."/>
            <person name="Qu J."/>
            <person name="Song X.-Z."/>
            <person name="Zhang L."/>
            <person name="Thornton R."/>
            <person name="Coyle M."/>
            <person name="Francisco L."/>
            <person name="Jackson L."/>
            <person name="Javaid M."/>
            <person name="Korchina V."/>
            <person name="Kovar C."/>
            <person name="Mata R."/>
            <person name="Mathew T."/>
            <person name="Ngo R."/>
            <person name="Nguyen L."/>
            <person name="Nguyen N."/>
            <person name="Okwuonu G."/>
            <person name="Ongeri F."/>
            <person name="Pham C."/>
            <person name="Simmons D."/>
            <person name="Wilczek-Boney K."/>
            <person name="Hale W."/>
            <person name="Jakkamsetti A."/>
            <person name="Pham P."/>
            <person name="Ruth R."/>
            <person name="San Lucas F."/>
            <person name="Warren J."/>
            <person name="Zhang J."/>
            <person name="Zhao Z."/>
            <person name="Zhou C."/>
            <person name="Zhu D."/>
            <person name="Lee S."/>
            <person name="Bess C."/>
            <person name="Blankenburg K."/>
            <person name="Forbes L."/>
            <person name="Fu Q."/>
            <person name="Gubbala S."/>
            <person name="Hirani K."/>
            <person name="Jayaseelan J.C."/>
            <person name="Lara F."/>
            <person name="Munidasa M."/>
            <person name="Palculict T."/>
            <person name="Patil S."/>
            <person name="Pu L.-L."/>
            <person name="Saada N."/>
            <person name="Tang L."/>
            <person name="Weissenberger G."/>
            <person name="Zhu Y."/>
            <person name="Hemphill L."/>
            <person name="Shang Y."/>
            <person name="Youmans B."/>
            <person name="Ayvaz T."/>
            <person name="Ross M."/>
            <person name="Santibanez J."/>
            <person name="Aqrawi P."/>
            <person name="Gross S."/>
            <person name="Joshi V."/>
            <person name="Fowler G."/>
            <person name="Nazareth L."/>
            <person name="Reid J."/>
            <person name="Worley K."/>
            <person name="Petrosino J."/>
            <person name="Highlander S."/>
            <person name="Gibbs R."/>
        </authorList>
    </citation>
    <scope>NUCLEOTIDE SEQUENCE [LARGE SCALE GENOMIC DNA]</scope>
    <source>
        <strain evidence="1 2">ATCC 43325</strain>
    </source>
</reference>
<organism evidence="1 2">
    <name type="scientific">Pasteurella dagmatis ATCC 43325</name>
    <dbReference type="NCBI Taxonomy" id="667128"/>
    <lineage>
        <taxon>Bacteria</taxon>
        <taxon>Pseudomonadati</taxon>
        <taxon>Pseudomonadota</taxon>
        <taxon>Gammaproteobacteria</taxon>
        <taxon>Pasteurellales</taxon>
        <taxon>Pasteurellaceae</taxon>
        <taxon>Pasteurella</taxon>
    </lineage>
</organism>
<sequence>MEHQLSDLIQIFNQCFEQEYNTILVKGGDEPLYVPANEDNPHNVIYFARGFYSSGLHEIAHWLVAGKERRKLEDFGYWYEPDGRSEEQQRLFEKVEVKPQAIEWILSTAAGFRYFASADNLNGNPGDTQPFKNAVYEQVKVYAKKGLPKRAETLRKALCVFYSTPDCIDINQFDISRI</sequence>
<name>C9PQR5_9PAST</name>